<keyword evidence="4" id="KW-1185">Reference proteome</keyword>
<organism evidence="3 4">
    <name type="scientific">Mucor circinelloides f. circinelloides (strain 1006PhL)</name>
    <name type="common">Mucormycosis agent</name>
    <name type="synonym">Calyptromyces circinelloides</name>
    <dbReference type="NCBI Taxonomy" id="1220926"/>
    <lineage>
        <taxon>Eukaryota</taxon>
        <taxon>Fungi</taxon>
        <taxon>Fungi incertae sedis</taxon>
        <taxon>Mucoromycota</taxon>
        <taxon>Mucoromycotina</taxon>
        <taxon>Mucoromycetes</taxon>
        <taxon>Mucorales</taxon>
        <taxon>Mucorineae</taxon>
        <taxon>Mucoraceae</taxon>
        <taxon>Mucor</taxon>
    </lineage>
</organism>
<accession>S2JPN4</accession>
<protein>
    <recommendedName>
        <fullName evidence="2">CRIB domain-containing protein</fullName>
    </recommendedName>
</protein>
<dbReference type="OrthoDB" id="5559822at2759"/>
<name>S2JPN4_MUCC1</name>
<dbReference type="Proteomes" id="UP000014254">
    <property type="component" value="Unassembled WGS sequence"/>
</dbReference>
<dbReference type="EMBL" id="KE123920">
    <property type="protein sequence ID" value="EPB90472.1"/>
    <property type="molecule type" value="Genomic_DNA"/>
</dbReference>
<gene>
    <name evidence="3" type="ORF">HMPREF1544_02681</name>
</gene>
<evidence type="ECO:0000313" key="3">
    <source>
        <dbReference type="EMBL" id="EPB90472.1"/>
    </source>
</evidence>
<feature type="compositionally biased region" description="Basic residues" evidence="1">
    <location>
        <begin position="45"/>
        <end position="59"/>
    </location>
</feature>
<feature type="domain" description="CRIB" evidence="2">
    <location>
        <begin position="68"/>
        <end position="81"/>
    </location>
</feature>
<dbReference type="VEuPathDB" id="FungiDB:HMPREF1544_02681"/>
<dbReference type="OMA" id="MDTLFMP"/>
<evidence type="ECO:0000259" key="2">
    <source>
        <dbReference type="PROSITE" id="PS50108"/>
    </source>
</evidence>
<evidence type="ECO:0000313" key="4">
    <source>
        <dbReference type="Proteomes" id="UP000014254"/>
    </source>
</evidence>
<reference evidence="4" key="1">
    <citation type="submission" date="2013-05" db="EMBL/GenBank/DDBJ databases">
        <title>The Genome sequence of Mucor circinelloides f. circinelloides 1006PhL.</title>
        <authorList>
            <consortium name="The Broad Institute Genomics Platform"/>
            <person name="Cuomo C."/>
            <person name="Earl A."/>
            <person name="Findley K."/>
            <person name="Lee S.C."/>
            <person name="Walker B."/>
            <person name="Young S."/>
            <person name="Zeng Q."/>
            <person name="Gargeya S."/>
            <person name="Fitzgerald M."/>
            <person name="Haas B."/>
            <person name="Abouelleil A."/>
            <person name="Allen A.W."/>
            <person name="Alvarado L."/>
            <person name="Arachchi H.M."/>
            <person name="Berlin A.M."/>
            <person name="Chapman S.B."/>
            <person name="Gainer-Dewar J."/>
            <person name="Goldberg J."/>
            <person name="Griggs A."/>
            <person name="Gujja S."/>
            <person name="Hansen M."/>
            <person name="Howarth C."/>
            <person name="Imamovic A."/>
            <person name="Ireland A."/>
            <person name="Larimer J."/>
            <person name="McCowan C."/>
            <person name="Murphy C."/>
            <person name="Pearson M."/>
            <person name="Poon T.W."/>
            <person name="Priest M."/>
            <person name="Roberts A."/>
            <person name="Saif S."/>
            <person name="Shea T."/>
            <person name="Sisk P."/>
            <person name="Sykes S."/>
            <person name="Wortman J."/>
            <person name="Nusbaum C."/>
            <person name="Birren B."/>
        </authorList>
    </citation>
    <scope>NUCLEOTIDE SEQUENCE [LARGE SCALE GENOMIC DNA]</scope>
    <source>
        <strain evidence="4">1006PhL</strain>
    </source>
</reference>
<feature type="compositionally biased region" description="Low complexity" evidence="1">
    <location>
        <begin position="27"/>
        <end position="36"/>
    </location>
</feature>
<evidence type="ECO:0000256" key="1">
    <source>
        <dbReference type="SAM" id="MobiDB-lite"/>
    </source>
</evidence>
<dbReference type="InterPro" id="IPR036936">
    <property type="entry name" value="CRIB_dom_sf"/>
</dbReference>
<dbReference type="PROSITE" id="PS50108">
    <property type="entry name" value="CRIB"/>
    <property type="match status" value="1"/>
</dbReference>
<dbReference type="InterPro" id="IPR000095">
    <property type="entry name" value="CRIB_dom"/>
</dbReference>
<sequence>MGASVSKSTLSKNHLKALNGKQSKRASIISPSSSKIEPSENIDTHKKKKKNKLYSRKSKKQDISKSIIGRPTNFMHLNHAGIDYTSMDTLFMPIEEAQHLKTKIANTRLSRVGVESAPNCNYNSNRNISLTMKDYTSFKDLKIMTEREASSNGRQQGAGSLKRKPINYAALFSDELYAMTHENNSNNLIKSPVAAVY</sequence>
<feature type="region of interest" description="Disordered" evidence="1">
    <location>
        <begin position="1"/>
        <end position="64"/>
    </location>
</feature>
<dbReference type="AlphaFoldDB" id="S2JPN4"/>
<feature type="compositionally biased region" description="Polar residues" evidence="1">
    <location>
        <begin position="1"/>
        <end position="12"/>
    </location>
</feature>
<proteinExistence type="predicted"/>
<dbReference type="InParanoid" id="S2JPN4"/>
<dbReference type="Gene3D" id="3.90.810.10">
    <property type="entry name" value="CRIB domain"/>
    <property type="match status" value="1"/>
</dbReference>